<proteinExistence type="predicted"/>
<dbReference type="Proteomes" id="UP000192251">
    <property type="component" value="Chromosome"/>
</dbReference>
<dbReference type="EMBL" id="CP020563">
    <property type="protein sequence ID" value="ARF75138.1"/>
    <property type="molecule type" value="Genomic_DNA"/>
</dbReference>
<dbReference type="AlphaFoldDB" id="A0ABC8BZ66"/>
<sequence length="87" mass="9535">MYGVNACPNPEEPPPDLPAPGTLLVDTSRNNRVGEFQGLAGCYWALRPIGGGREWEADPRHVRPAPPTEQLRSHTARMNTSSRGEAR</sequence>
<feature type="compositionally biased region" description="Polar residues" evidence="1">
    <location>
        <begin position="76"/>
        <end position="87"/>
    </location>
</feature>
<evidence type="ECO:0000313" key="2">
    <source>
        <dbReference type="EMBL" id="ARF75138.1"/>
    </source>
</evidence>
<protein>
    <submittedName>
        <fullName evidence="2">Uncharacterized protein</fullName>
    </submittedName>
</protein>
<evidence type="ECO:0000313" key="3">
    <source>
        <dbReference type="Proteomes" id="UP000192251"/>
    </source>
</evidence>
<dbReference type="KEGG" id="kab:B7C62_25010"/>
<feature type="region of interest" description="Disordered" evidence="1">
    <location>
        <begin position="53"/>
        <end position="87"/>
    </location>
</feature>
<name>A0ABC8BZ66_9ACTN</name>
<reference evidence="2 3" key="1">
    <citation type="submission" date="2017-04" db="EMBL/GenBank/DDBJ databases">
        <title>The complete genome sequence of Streptomyces albolongus YIM 101047, the producer of novel bafilomycins and novel odoriferous sesquiterpenoids.</title>
        <authorList>
            <person name="Yin M."/>
            <person name="Jiang Y."/>
        </authorList>
    </citation>
    <scope>NUCLEOTIDE SEQUENCE [LARGE SCALE GENOMIC DNA]</scope>
    <source>
        <strain evidence="2 3">YIM 101047</strain>
    </source>
</reference>
<feature type="region of interest" description="Disordered" evidence="1">
    <location>
        <begin position="1"/>
        <end position="21"/>
    </location>
</feature>
<keyword evidence="3" id="KW-1185">Reference proteome</keyword>
<organism evidence="2 3">
    <name type="scientific">Kitasatospora albolonga</name>
    <dbReference type="NCBI Taxonomy" id="68173"/>
    <lineage>
        <taxon>Bacteria</taxon>
        <taxon>Bacillati</taxon>
        <taxon>Actinomycetota</taxon>
        <taxon>Actinomycetes</taxon>
        <taxon>Kitasatosporales</taxon>
        <taxon>Streptomycetaceae</taxon>
        <taxon>Kitasatospora</taxon>
    </lineage>
</organism>
<accession>A0ABC8BZ66</accession>
<gene>
    <name evidence="2" type="ORF">B7C62_25010</name>
</gene>
<dbReference type="RefSeq" id="WP_084749182.1">
    <property type="nucleotide sequence ID" value="NZ_CP020563.1"/>
</dbReference>
<evidence type="ECO:0000256" key="1">
    <source>
        <dbReference type="SAM" id="MobiDB-lite"/>
    </source>
</evidence>